<dbReference type="EMBL" id="MLAK01000608">
    <property type="protein sequence ID" value="OHT10538.1"/>
    <property type="molecule type" value="Genomic_DNA"/>
</dbReference>
<organism evidence="4 5">
    <name type="scientific">Tritrichomonas foetus</name>
    <dbReference type="NCBI Taxonomy" id="1144522"/>
    <lineage>
        <taxon>Eukaryota</taxon>
        <taxon>Metamonada</taxon>
        <taxon>Parabasalia</taxon>
        <taxon>Tritrichomonadida</taxon>
        <taxon>Tritrichomonadidae</taxon>
        <taxon>Tritrichomonas</taxon>
    </lineage>
</organism>
<dbReference type="GO" id="GO:0005737">
    <property type="term" value="C:cytoplasm"/>
    <property type="evidence" value="ECO:0007669"/>
    <property type="project" value="TreeGrafter"/>
</dbReference>
<feature type="active site" description="Nucleophile" evidence="1">
    <location>
        <position position="10"/>
    </location>
</feature>
<comment type="caution">
    <text evidence="4">The sequence shown here is derived from an EMBL/GenBank/DDBJ whole genome shotgun (WGS) entry which is preliminary data.</text>
</comment>
<protein>
    <submittedName>
        <fullName evidence="4">Haloacid dehalogenase-like hydrolase family protein</fullName>
    </submittedName>
</protein>
<dbReference type="Proteomes" id="UP000179807">
    <property type="component" value="Unassembled WGS sequence"/>
</dbReference>
<dbReference type="RefSeq" id="XP_068363674.1">
    <property type="nucleotide sequence ID" value="XM_068501213.1"/>
</dbReference>
<dbReference type="InterPro" id="IPR023214">
    <property type="entry name" value="HAD_sf"/>
</dbReference>
<dbReference type="VEuPathDB" id="TrichDB:TRFO_20126"/>
<dbReference type="PANTHER" id="PTHR19288:SF93">
    <property type="entry name" value="FI11325P-RELATED"/>
    <property type="match status" value="1"/>
</dbReference>
<proteinExistence type="predicted"/>
<keyword evidence="3" id="KW-0460">Magnesium</keyword>
<dbReference type="PIRSF" id="PIRSF000915">
    <property type="entry name" value="PGP-type_phosphatase"/>
    <property type="match status" value="1"/>
</dbReference>
<dbReference type="Pfam" id="PF13242">
    <property type="entry name" value="Hydrolase_like"/>
    <property type="match status" value="1"/>
</dbReference>
<dbReference type="PANTHER" id="PTHR19288">
    <property type="entry name" value="4-NITROPHENYLPHOSPHATASE-RELATED"/>
    <property type="match status" value="1"/>
</dbReference>
<reference evidence="4" key="1">
    <citation type="submission" date="2016-10" db="EMBL/GenBank/DDBJ databases">
        <authorList>
            <person name="Benchimol M."/>
            <person name="Almeida L.G."/>
            <person name="Vasconcelos A.T."/>
            <person name="Perreira-Neves A."/>
            <person name="Rosa I.A."/>
            <person name="Tasca T."/>
            <person name="Bogo M.R."/>
            <person name="de Souza W."/>
        </authorList>
    </citation>
    <scope>NUCLEOTIDE SEQUENCE [LARGE SCALE GENOMIC DNA]</scope>
    <source>
        <strain evidence="4">K</strain>
    </source>
</reference>
<feature type="binding site" evidence="3">
    <location>
        <position position="215"/>
    </location>
    <ligand>
        <name>Mg(2+)</name>
        <dbReference type="ChEBI" id="CHEBI:18420"/>
    </ligand>
</feature>
<dbReference type="GeneID" id="94835917"/>
<feature type="binding site" evidence="2">
    <location>
        <position position="190"/>
    </location>
    <ligand>
        <name>substrate</name>
    </ligand>
</feature>
<dbReference type="AlphaFoldDB" id="A0A1J4KHM1"/>
<feature type="binding site" evidence="3">
    <location>
        <position position="10"/>
    </location>
    <ligand>
        <name>Mg(2+)</name>
        <dbReference type="ChEBI" id="CHEBI:18420"/>
    </ligand>
</feature>
<feature type="binding site" evidence="3">
    <location>
        <position position="12"/>
    </location>
    <ligand>
        <name>Mg(2+)</name>
        <dbReference type="ChEBI" id="CHEBI:18420"/>
    </ligand>
</feature>
<dbReference type="GO" id="GO:0016791">
    <property type="term" value="F:phosphatase activity"/>
    <property type="evidence" value="ECO:0007669"/>
    <property type="project" value="TreeGrafter"/>
</dbReference>
<dbReference type="GO" id="GO:0046872">
    <property type="term" value="F:metal ion binding"/>
    <property type="evidence" value="ECO:0007669"/>
    <property type="project" value="UniProtKB-KW"/>
</dbReference>
<evidence type="ECO:0000256" key="1">
    <source>
        <dbReference type="PIRSR" id="PIRSR000915-1"/>
    </source>
</evidence>
<comment type="cofactor">
    <cofactor evidence="3">
        <name>Mg(2+)</name>
        <dbReference type="ChEBI" id="CHEBI:18420"/>
    </cofactor>
    <text evidence="3">Divalent metal ions. Mg(2+) is the most effective.</text>
</comment>
<dbReference type="InterPro" id="IPR006357">
    <property type="entry name" value="HAD-SF_hydro_IIA"/>
</dbReference>
<keyword evidence="5" id="KW-1185">Reference proteome</keyword>
<accession>A0A1J4KHM1</accession>
<evidence type="ECO:0000313" key="4">
    <source>
        <dbReference type="EMBL" id="OHT10538.1"/>
    </source>
</evidence>
<dbReference type="Pfam" id="PF13344">
    <property type="entry name" value="Hydrolase_6"/>
    <property type="match status" value="1"/>
</dbReference>
<dbReference type="InterPro" id="IPR036412">
    <property type="entry name" value="HAD-like_sf"/>
</dbReference>
<name>A0A1J4KHM1_9EUKA</name>
<dbReference type="SUPFAM" id="SSF56784">
    <property type="entry name" value="HAD-like"/>
    <property type="match status" value="1"/>
</dbReference>
<dbReference type="FunFam" id="3.40.50.1000:FF:000280">
    <property type="entry name" value="HAD-superfamily hydrolase, subfamily IIA containing protein"/>
    <property type="match status" value="1"/>
</dbReference>
<sequence length="272" mass="29649">MSLPKVLLLDGDGVIWIDKVPIKGSIEALNRINSMGVRLVLVTNNCSKTQAQYLKFMQGMGLQGFNVEDVFSSGYATAMYLLQHGIKNVFVCGFNGLVEELRLHGIEVHTIETDPEPQKVDAVVISKSETFTFDEISRGIDLVIKFGARLIGTNPDPNFPLAHGVLIPGSGACARTFEEATGVKATLIGKPEDPMFETVLTTLGVTKDEVIMVGDRIITDIAFASHHGARSILVLSGIDTQKDVDETPESDRPTYVLPSLVEVAELFESMRK</sequence>
<keyword evidence="3" id="KW-0479">Metal-binding</keyword>
<evidence type="ECO:0000256" key="3">
    <source>
        <dbReference type="PIRSR" id="PIRSR000915-3"/>
    </source>
</evidence>
<gene>
    <name evidence="4" type="ORF">TRFO_20126</name>
</gene>
<feature type="active site" description="Proton donor" evidence="1">
    <location>
        <position position="12"/>
    </location>
</feature>
<dbReference type="OrthoDB" id="413953at2759"/>
<dbReference type="NCBIfam" id="TIGR01460">
    <property type="entry name" value="HAD-SF-IIA"/>
    <property type="match status" value="1"/>
</dbReference>
<dbReference type="Gene3D" id="3.40.50.1000">
    <property type="entry name" value="HAD superfamily/HAD-like"/>
    <property type="match status" value="2"/>
</dbReference>
<evidence type="ECO:0000313" key="5">
    <source>
        <dbReference type="Proteomes" id="UP000179807"/>
    </source>
</evidence>
<evidence type="ECO:0000256" key="2">
    <source>
        <dbReference type="PIRSR" id="PIRSR000915-2"/>
    </source>
</evidence>